<protein>
    <submittedName>
        <fullName evidence="4">Uncharacterized protein</fullName>
    </submittedName>
</protein>
<gene>
    <name evidence="4" type="ORF">A7A78_05105</name>
</gene>
<keyword evidence="5" id="KW-1185">Reference proteome</keyword>
<name>A0A1A9LCC6_9FLAO</name>
<evidence type="ECO:0000313" key="4">
    <source>
        <dbReference type="EMBL" id="OAD90624.1"/>
    </source>
</evidence>
<sequence>MESKAEKSHVLDLPILKHFDDEKGEISLNPKNWRNGEKGLNALLKIALFAALGVAAWVYVLPPLFTALGQVIALAGVAVFVIFFIMMLPVIFKGIRRLTRFIHKSLIRHDPFGELEEQKQKMMKNRRVFKDSKAKIKALKNNMEAEAFKAEKEAKDYQDQVVSLQKHAQALKEKMEAIVKEQGNAGKDTDEYVELHSALAKKLSESQRVAQQLEQSKSFIQKYGSRASIMGKLDRKLTLAGTAIDIKISDFEVTIQMLQKEFQFAKTAREATDSAKSAMLFTKDWELEYALDVVSETIAMDIARTQENLSDIDSLTSKYDIDSDELYSQLDTLADKIKTGEDYVPDSKKYNNPNYKLSAEDKQESGGFGNMFD</sequence>
<keyword evidence="1" id="KW-0175">Coiled coil</keyword>
<dbReference type="AlphaFoldDB" id="A0A1A9LCC6"/>
<feature type="region of interest" description="Disordered" evidence="2">
    <location>
        <begin position="349"/>
        <end position="373"/>
    </location>
</feature>
<evidence type="ECO:0000313" key="5">
    <source>
        <dbReference type="Proteomes" id="UP000077552"/>
    </source>
</evidence>
<feature type="transmembrane region" description="Helical" evidence="3">
    <location>
        <begin position="67"/>
        <end position="92"/>
    </location>
</feature>
<accession>A0A1A9LCC6</accession>
<feature type="coiled-coil region" evidence="1">
    <location>
        <begin position="133"/>
        <end position="181"/>
    </location>
</feature>
<proteinExistence type="predicted"/>
<keyword evidence="3" id="KW-0472">Membrane</keyword>
<dbReference type="RefSeq" id="WP_068762532.1">
    <property type="nucleotide sequence ID" value="NZ_LXIE01000034.1"/>
</dbReference>
<feature type="transmembrane region" description="Helical" evidence="3">
    <location>
        <begin position="42"/>
        <end position="61"/>
    </location>
</feature>
<evidence type="ECO:0000256" key="3">
    <source>
        <dbReference type="SAM" id="Phobius"/>
    </source>
</evidence>
<evidence type="ECO:0000256" key="1">
    <source>
        <dbReference type="SAM" id="Coils"/>
    </source>
</evidence>
<comment type="caution">
    <text evidence="4">The sequence shown here is derived from an EMBL/GenBank/DDBJ whole genome shotgun (WGS) entry which is preliminary data.</text>
</comment>
<reference evidence="4 5" key="1">
    <citation type="submission" date="2016-05" db="EMBL/GenBank/DDBJ databases">
        <title>Genome sequencing of Vitellibacter soesokkakensis RSSK-12.</title>
        <authorList>
            <person name="Thevarajoo S."/>
            <person name="Selvaratnam C."/>
            <person name="Goh K.M."/>
            <person name="Chan K.-G."/>
            <person name="Chong C.S."/>
        </authorList>
    </citation>
    <scope>NUCLEOTIDE SEQUENCE [LARGE SCALE GENOMIC DNA]</scope>
    <source>
        <strain evidence="4 5">RSSK-12</strain>
    </source>
</reference>
<organism evidence="4 5">
    <name type="scientific">Aequorivita soesokkakensis</name>
    <dbReference type="NCBI Taxonomy" id="1385699"/>
    <lineage>
        <taxon>Bacteria</taxon>
        <taxon>Pseudomonadati</taxon>
        <taxon>Bacteroidota</taxon>
        <taxon>Flavobacteriia</taxon>
        <taxon>Flavobacteriales</taxon>
        <taxon>Flavobacteriaceae</taxon>
        <taxon>Aequorivita</taxon>
    </lineage>
</organism>
<keyword evidence="3" id="KW-0812">Transmembrane</keyword>
<keyword evidence="3" id="KW-1133">Transmembrane helix</keyword>
<dbReference type="STRING" id="1385699.A7A78_05105"/>
<dbReference type="OrthoDB" id="1156242at2"/>
<evidence type="ECO:0000256" key="2">
    <source>
        <dbReference type="SAM" id="MobiDB-lite"/>
    </source>
</evidence>
<dbReference type="Proteomes" id="UP000077552">
    <property type="component" value="Unassembled WGS sequence"/>
</dbReference>
<dbReference type="EMBL" id="LXIE01000034">
    <property type="protein sequence ID" value="OAD90624.1"/>
    <property type="molecule type" value="Genomic_DNA"/>
</dbReference>